<keyword evidence="2" id="KW-1185">Reference proteome</keyword>
<gene>
    <name evidence="1" type="ORF">LKD31_03855</name>
</gene>
<dbReference type="EC" id="3.4.13.-" evidence="1"/>
<sequence>MRYFDLHCDTLVACLDQNKSLIDNDLHVSVKKGDRFAPYVQCAAVWLPDSVRGAAALQYFDRHAAYFRKMAETGAFTVLETGEDLEKLGNKQGTAFILTVEGGSAVAGDLKNIHHLRENGVRVMTLTWNGSNEIGSGVMSGDKFGLTPFGKLAVKEMEKEGIVIDISHASEALFYDVAGNTERPFIATHSNSKVLCKHPRNLTDDQFRIICNRGGLVGLNYFKAFLNDAPAKADIEDLFAHAEHFLSLGGADVIAMGSDFDGSDMPHGITGLESVEDIANVFLRHNLPEALVDKIFFENAASFFKRFDRNA</sequence>
<dbReference type="PANTHER" id="PTHR10443:SF12">
    <property type="entry name" value="DIPEPTIDASE"/>
    <property type="match status" value="1"/>
</dbReference>
<dbReference type="GO" id="GO:0006508">
    <property type="term" value="P:proteolysis"/>
    <property type="evidence" value="ECO:0007669"/>
    <property type="project" value="InterPro"/>
</dbReference>
<dbReference type="EMBL" id="JAJEQC010000003">
    <property type="protein sequence ID" value="MCC2136149.1"/>
    <property type="molecule type" value="Genomic_DNA"/>
</dbReference>
<dbReference type="RefSeq" id="WP_308448708.1">
    <property type="nucleotide sequence ID" value="NZ_JAJEQC010000003.1"/>
</dbReference>
<dbReference type="PANTHER" id="PTHR10443">
    <property type="entry name" value="MICROSOMAL DIPEPTIDASE"/>
    <property type="match status" value="1"/>
</dbReference>
<evidence type="ECO:0000313" key="1">
    <source>
        <dbReference type="EMBL" id="MCC2136149.1"/>
    </source>
</evidence>
<evidence type="ECO:0000313" key="2">
    <source>
        <dbReference type="Proteomes" id="UP001199424"/>
    </source>
</evidence>
<dbReference type="InterPro" id="IPR008257">
    <property type="entry name" value="Pept_M19"/>
</dbReference>
<dbReference type="PROSITE" id="PS51365">
    <property type="entry name" value="RENAL_DIPEPTIDASE_2"/>
    <property type="match status" value="1"/>
</dbReference>
<dbReference type="Proteomes" id="UP001199424">
    <property type="component" value="Unassembled WGS sequence"/>
</dbReference>
<name>A0AAE3AKZ8_9FIRM</name>
<dbReference type="SUPFAM" id="SSF51556">
    <property type="entry name" value="Metallo-dependent hydrolases"/>
    <property type="match status" value="1"/>
</dbReference>
<proteinExistence type="predicted"/>
<keyword evidence="1" id="KW-0645">Protease</keyword>
<protein>
    <submittedName>
        <fullName evidence="1">Membrane dipeptidase</fullName>
        <ecNumber evidence="1">3.4.13.-</ecNumber>
    </submittedName>
</protein>
<dbReference type="Pfam" id="PF01244">
    <property type="entry name" value="Peptidase_M19"/>
    <property type="match status" value="1"/>
</dbReference>
<reference evidence="1" key="1">
    <citation type="submission" date="2021-10" db="EMBL/GenBank/DDBJ databases">
        <title>Anaerobic single-cell dispensing facilitates the cultivation of human gut bacteria.</title>
        <authorList>
            <person name="Afrizal A."/>
        </authorList>
    </citation>
    <scope>NUCLEOTIDE SEQUENCE</scope>
    <source>
        <strain evidence="1">CLA-AA-H250</strain>
    </source>
</reference>
<keyword evidence="1" id="KW-0224">Dipeptidase</keyword>
<dbReference type="InterPro" id="IPR032466">
    <property type="entry name" value="Metal_Hydrolase"/>
</dbReference>
<keyword evidence="1" id="KW-0378">Hydrolase</keyword>
<dbReference type="GO" id="GO:0070573">
    <property type="term" value="F:metallodipeptidase activity"/>
    <property type="evidence" value="ECO:0007669"/>
    <property type="project" value="InterPro"/>
</dbReference>
<accession>A0AAE3AKZ8</accession>
<dbReference type="AlphaFoldDB" id="A0AAE3AKZ8"/>
<comment type="caution">
    <text evidence="1">The sequence shown here is derived from an EMBL/GenBank/DDBJ whole genome shotgun (WGS) entry which is preliminary data.</text>
</comment>
<dbReference type="Gene3D" id="3.20.20.140">
    <property type="entry name" value="Metal-dependent hydrolases"/>
    <property type="match status" value="1"/>
</dbReference>
<organism evidence="1 2">
    <name type="scientific">Hominenteromicrobium mulieris</name>
    <dbReference type="NCBI Taxonomy" id="2885357"/>
    <lineage>
        <taxon>Bacteria</taxon>
        <taxon>Bacillati</taxon>
        <taxon>Bacillota</taxon>
        <taxon>Clostridia</taxon>
        <taxon>Eubacteriales</taxon>
        <taxon>Oscillospiraceae</taxon>
        <taxon>Hominenteromicrobium</taxon>
    </lineage>
</organism>